<dbReference type="InterPro" id="IPR050090">
    <property type="entry name" value="Tyrosine_recombinase_XerCD"/>
</dbReference>
<accession>A0A6B4JIQ3</accession>
<evidence type="ECO:0000313" key="4">
    <source>
        <dbReference type="EMBL" id="NFV27687.1"/>
    </source>
</evidence>
<name>A0A6B4JIQ3_CLOBO</name>
<reference evidence="4 5" key="1">
    <citation type="submission" date="2019-04" db="EMBL/GenBank/DDBJ databases">
        <title>Genome sequencing of Clostridium botulinum Groups I-IV and Clostridium butyricum.</title>
        <authorList>
            <person name="Brunt J."/>
            <person name="Van Vliet A.H.M."/>
            <person name="Stringer S.C."/>
            <person name="Carter A.T."/>
            <person name="Peck M.W."/>
        </authorList>
    </citation>
    <scope>NUCLEOTIDE SEQUENCE [LARGE SCALE GENOMIC DNA]</scope>
    <source>
        <strain evidence="4 5">BL81</strain>
    </source>
</reference>
<dbReference type="GO" id="GO:0003677">
    <property type="term" value="F:DNA binding"/>
    <property type="evidence" value="ECO:0007669"/>
    <property type="project" value="UniProtKB-KW"/>
</dbReference>
<organism evidence="4 5">
    <name type="scientific">Clostridium botulinum</name>
    <dbReference type="NCBI Taxonomy" id="1491"/>
    <lineage>
        <taxon>Bacteria</taxon>
        <taxon>Bacillati</taxon>
        <taxon>Bacillota</taxon>
        <taxon>Clostridia</taxon>
        <taxon>Eubacteriales</taxon>
        <taxon>Clostridiaceae</taxon>
        <taxon>Clostridium</taxon>
    </lineage>
</organism>
<dbReference type="AlphaFoldDB" id="A0A6B4JIQ3"/>
<dbReference type="Gene3D" id="1.10.443.10">
    <property type="entry name" value="Intergrase catalytic core"/>
    <property type="match status" value="1"/>
</dbReference>
<dbReference type="InterPro" id="IPR002104">
    <property type="entry name" value="Integrase_catalytic"/>
</dbReference>
<dbReference type="InterPro" id="IPR011010">
    <property type="entry name" value="DNA_brk_join_enz"/>
</dbReference>
<dbReference type="InterPro" id="IPR013762">
    <property type="entry name" value="Integrase-like_cat_sf"/>
</dbReference>
<dbReference type="RefSeq" id="WP_003369065.1">
    <property type="nucleotide sequence ID" value="NZ_JACBBA010000001.1"/>
</dbReference>
<dbReference type="GO" id="GO:0006310">
    <property type="term" value="P:DNA recombination"/>
    <property type="evidence" value="ECO:0007669"/>
    <property type="project" value="UniProtKB-KW"/>
</dbReference>
<dbReference type="InterPro" id="IPR010998">
    <property type="entry name" value="Integrase_recombinase_N"/>
</dbReference>
<sequence>MRKLTCKTNEKCLEDGYNKFVEYAKANNYRKDSITHYYYTYNQITKIIDGKTLLRDINIDVYNTLTIKLIEKGIKNVTLKTYLKTFKTIINYCIKNGYVEHFVMELPKVDQKTIETYSDEELKILLRKPNMKTCIFTEYRDWVIINFLLSTGVRLSSLANIKIGDIDFDTSTINITHTKNRKALIVPLNNQILTILKEYLYQRGGDKDEILFCTIWGKPLTRNSLGTAIRHYNNSRGVTTTGIHRFRHTFAKKWVLNGNNIVALQKILGHSSLDMTQKYINVLVSDLNKEVNNYNILQEFSTNYIKMKKNKKK</sequence>
<dbReference type="PROSITE" id="PS51898">
    <property type="entry name" value="TYR_RECOMBINASE"/>
    <property type="match status" value="1"/>
</dbReference>
<gene>
    <name evidence="4" type="ORF">FDG31_16315</name>
</gene>
<comment type="caution">
    <text evidence="4">The sequence shown here is derived from an EMBL/GenBank/DDBJ whole genome shotgun (WGS) entry which is preliminary data.</text>
</comment>
<dbReference type="Proteomes" id="UP000486903">
    <property type="component" value="Unassembled WGS sequence"/>
</dbReference>
<dbReference type="EMBL" id="SXFB01000019">
    <property type="protein sequence ID" value="NFV27687.1"/>
    <property type="molecule type" value="Genomic_DNA"/>
</dbReference>
<keyword evidence="2" id="KW-0238">DNA-binding</keyword>
<dbReference type="Pfam" id="PF00589">
    <property type="entry name" value="Phage_integrase"/>
    <property type="match status" value="1"/>
</dbReference>
<dbReference type="GO" id="GO:0015074">
    <property type="term" value="P:DNA integration"/>
    <property type="evidence" value="ECO:0007669"/>
    <property type="project" value="InterPro"/>
</dbReference>
<dbReference type="PANTHER" id="PTHR30349">
    <property type="entry name" value="PHAGE INTEGRASE-RELATED"/>
    <property type="match status" value="1"/>
</dbReference>
<dbReference type="PANTHER" id="PTHR30349:SF64">
    <property type="entry name" value="PROPHAGE INTEGRASE INTD-RELATED"/>
    <property type="match status" value="1"/>
</dbReference>
<protein>
    <submittedName>
        <fullName evidence="4">Site-specific integrase</fullName>
    </submittedName>
</protein>
<evidence type="ECO:0000313" key="5">
    <source>
        <dbReference type="Proteomes" id="UP000486903"/>
    </source>
</evidence>
<dbReference type="Gene3D" id="1.10.150.130">
    <property type="match status" value="1"/>
</dbReference>
<evidence type="ECO:0000256" key="3">
    <source>
        <dbReference type="ARBA" id="ARBA00023172"/>
    </source>
</evidence>
<evidence type="ECO:0000256" key="2">
    <source>
        <dbReference type="ARBA" id="ARBA00023125"/>
    </source>
</evidence>
<dbReference type="SUPFAM" id="SSF56349">
    <property type="entry name" value="DNA breaking-rejoining enzymes"/>
    <property type="match status" value="1"/>
</dbReference>
<proteinExistence type="inferred from homology"/>
<dbReference type="CDD" id="cd00397">
    <property type="entry name" value="DNA_BRE_C"/>
    <property type="match status" value="1"/>
</dbReference>
<comment type="similarity">
    <text evidence="1">Belongs to the 'phage' integrase family.</text>
</comment>
<keyword evidence="3" id="KW-0233">DNA recombination</keyword>
<evidence type="ECO:0000256" key="1">
    <source>
        <dbReference type="ARBA" id="ARBA00008857"/>
    </source>
</evidence>